<evidence type="ECO:0000256" key="1">
    <source>
        <dbReference type="SAM" id="Phobius"/>
    </source>
</evidence>
<dbReference type="EMBL" id="CP012328">
    <property type="protein sequence ID" value="AKU79290.1"/>
    <property type="molecule type" value="Genomic_DNA"/>
</dbReference>
<proteinExistence type="predicted"/>
<accession>A0A0K1P4Q7</accession>
<keyword evidence="3" id="KW-1185">Reference proteome</keyword>
<keyword evidence="1" id="KW-0472">Membrane</keyword>
<reference evidence="2 3" key="1">
    <citation type="journal article" date="2015" name="Genome Announc.">
        <title>Complete Genome Sequence of Spiroplasma turonicum Strain Tab4cT, a Parasite of a Horse Fly, Haematopota sp. (Diptera: Tabanidae).</title>
        <authorList>
            <person name="Davis R.E."/>
            <person name="Shao J."/>
            <person name="Zhao Y."/>
            <person name="Gasparich G.E."/>
            <person name="Gaynor B.J."/>
            <person name="Donofrio N."/>
        </authorList>
    </citation>
    <scope>NUCLEOTIDE SEQUENCE [LARGE SCALE GENOMIC DNA]</scope>
    <source>
        <strain evidence="2 3">Tab4c</strain>
    </source>
</reference>
<gene>
    <name evidence="2" type="ORF">STURON_0044</name>
</gene>
<evidence type="ECO:0000313" key="3">
    <source>
        <dbReference type="Proteomes" id="UP000067243"/>
    </source>
</evidence>
<sequence>MNVYKNKKFFLYLISLILVFSVILTLIILKKVNYPWLVGYFLGISCSWSGFFYNQFLVKKLLSTIDPFLYLMLFILKLGIYIVPFLISFYLQNIVSPIGILIGLYGVFLLPFIKNKTNN</sequence>
<feature type="transmembrane region" description="Helical" evidence="1">
    <location>
        <begin position="9"/>
        <end position="28"/>
    </location>
</feature>
<evidence type="ECO:0000313" key="2">
    <source>
        <dbReference type="EMBL" id="AKU79290.1"/>
    </source>
</evidence>
<dbReference type="Proteomes" id="UP000067243">
    <property type="component" value="Chromosome"/>
</dbReference>
<feature type="transmembrane region" description="Helical" evidence="1">
    <location>
        <begin position="34"/>
        <end position="56"/>
    </location>
</feature>
<name>A0A0K1P4Q7_9MOLU</name>
<feature type="transmembrane region" description="Helical" evidence="1">
    <location>
        <begin position="94"/>
        <end position="113"/>
    </location>
</feature>
<dbReference type="NCBIfam" id="NF033688">
    <property type="entry name" value="MG406_fam"/>
    <property type="match status" value="1"/>
</dbReference>
<keyword evidence="1" id="KW-0812">Transmembrane</keyword>
<feature type="transmembrane region" description="Helical" evidence="1">
    <location>
        <begin position="68"/>
        <end position="88"/>
    </location>
</feature>
<dbReference type="PATRIC" id="fig|216946.3.peg.44"/>
<evidence type="ECO:0008006" key="4">
    <source>
        <dbReference type="Google" id="ProtNLM"/>
    </source>
</evidence>
<organism evidence="2 3">
    <name type="scientific">Spiroplasma turonicum</name>
    <dbReference type="NCBI Taxonomy" id="216946"/>
    <lineage>
        <taxon>Bacteria</taxon>
        <taxon>Bacillati</taxon>
        <taxon>Mycoplasmatota</taxon>
        <taxon>Mollicutes</taxon>
        <taxon>Entomoplasmatales</taxon>
        <taxon>Spiroplasmataceae</taxon>
        <taxon>Spiroplasma</taxon>
    </lineage>
</organism>
<dbReference type="STRING" id="216946.STURO_v1c00440"/>
<dbReference type="KEGG" id="stur:STURON_0044"/>
<dbReference type="AlphaFoldDB" id="A0A0K1P4Q7"/>
<protein>
    <recommendedName>
        <fullName evidence="4">ATP synthase protein I</fullName>
    </recommendedName>
</protein>
<keyword evidence="1" id="KW-1133">Transmembrane helix</keyword>